<dbReference type="STRING" id="595434.RISK_001997"/>
<reference evidence="2" key="1">
    <citation type="submission" date="2015-05" db="EMBL/GenBank/DDBJ databases">
        <title>Permanent draft genome of Rhodopirellula islandicus K833.</title>
        <authorList>
            <person name="Kizina J."/>
            <person name="Richter M."/>
            <person name="Glockner F.O."/>
            <person name="Harder J."/>
        </authorList>
    </citation>
    <scope>NUCLEOTIDE SEQUENCE [LARGE SCALE GENOMIC DNA]</scope>
    <source>
        <strain evidence="2">K833</strain>
    </source>
</reference>
<dbReference type="EMBL" id="LECT01000016">
    <property type="protein sequence ID" value="KLU06146.1"/>
    <property type="molecule type" value="Genomic_DNA"/>
</dbReference>
<organism evidence="2 3">
    <name type="scientific">Rhodopirellula islandica</name>
    <dbReference type="NCBI Taxonomy" id="595434"/>
    <lineage>
        <taxon>Bacteria</taxon>
        <taxon>Pseudomonadati</taxon>
        <taxon>Planctomycetota</taxon>
        <taxon>Planctomycetia</taxon>
        <taxon>Pirellulales</taxon>
        <taxon>Pirellulaceae</taxon>
        <taxon>Rhodopirellula</taxon>
    </lineage>
</organism>
<evidence type="ECO:0000313" key="3">
    <source>
        <dbReference type="Proteomes" id="UP000036367"/>
    </source>
</evidence>
<evidence type="ECO:0000313" key="2">
    <source>
        <dbReference type="EMBL" id="KLU06146.1"/>
    </source>
</evidence>
<dbReference type="PATRIC" id="fig|595434.4.peg.1915"/>
<gene>
    <name evidence="2" type="ORF">RISK_001997</name>
</gene>
<dbReference type="AlphaFoldDB" id="A0A0J1BHX5"/>
<keyword evidence="1" id="KW-0472">Membrane</keyword>
<sequence>MKVELSRSPRPAKLAAMNQPRMKRLLAVIGGGLDTGWVASVIQRFLYFLLPS</sequence>
<keyword evidence="3" id="KW-1185">Reference proteome</keyword>
<keyword evidence="1" id="KW-1133">Transmembrane helix</keyword>
<feature type="transmembrane region" description="Helical" evidence="1">
    <location>
        <begin position="25"/>
        <end position="50"/>
    </location>
</feature>
<keyword evidence="1" id="KW-0812">Transmembrane</keyword>
<dbReference type="Proteomes" id="UP000036367">
    <property type="component" value="Unassembled WGS sequence"/>
</dbReference>
<protein>
    <submittedName>
        <fullName evidence="2">Uncharacterized protein</fullName>
    </submittedName>
</protein>
<name>A0A0J1BHX5_RHOIS</name>
<evidence type="ECO:0000256" key="1">
    <source>
        <dbReference type="SAM" id="Phobius"/>
    </source>
</evidence>
<proteinExistence type="predicted"/>
<accession>A0A0J1BHX5</accession>
<comment type="caution">
    <text evidence="2">The sequence shown here is derived from an EMBL/GenBank/DDBJ whole genome shotgun (WGS) entry which is preliminary data.</text>
</comment>